<evidence type="ECO:0000256" key="1">
    <source>
        <dbReference type="ARBA" id="ARBA00001937"/>
    </source>
</evidence>
<evidence type="ECO:0000259" key="6">
    <source>
        <dbReference type="Pfam" id="PF16363"/>
    </source>
</evidence>
<dbReference type="EMBL" id="JADGMQ010000001">
    <property type="protein sequence ID" value="MBI1619212.1"/>
    <property type="molecule type" value="Genomic_DNA"/>
</dbReference>
<dbReference type="RefSeq" id="WP_198473331.1">
    <property type="nucleotide sequence ID" value="NZ_JADGMQ010000001.1"/>
</dbReference>
<evidence type="ECO:0000256" key="3">
    <source>
        <dbReference type="ARBA" id="ARBA00011989"/>
    </source>
</evidence>
<gene>
    <name evidence="5 7" type="primary">gmd</name>
    <name evidence="7" type="ORF">IOD40_00835</name>
</gene>
<comment type="similarity">
    <text evidence="2 5">Belongs to the NAD(P)-dependent epimerase/dehydratase family. GDP-mannose 4,6-dehydratase subfamily.</text>
</comment>
<comment type="caution">
    <text evidence="7">The sequence shown here is derived from an EMBL/GenBank/DDBJ whole genome shotgun (WGS) entry which is preliminary data.</text>
</comment>
<organism evidence="7 8">
    <name type="scientific">Aquamicrobium zhengzhouense</name>
    <dbReference type="NCBI Taxonomy" id="2781738"/>
    <lineage>
        <taxon>Bacteria</taxon>
        <taxon>Pseudomonadati</taxon>
        <taxon>Pseudomonadota</taxon>
        <taxon>Alphaproteobacteria</taxon>
        <taxon>Hyphomicrobiales</taxon>
        <taxon>Phyllobacteriaceae</taxon>
        <taxon>Aquamicrobium</taxon>
    </lineage>
</organism>
<dbReference type="PANTHER" id="PTHR43715">
    <property type="entry name" value="GDP-MANNOSE 4,6-DEHYDRATASE"/>
    <property type="match status" value="1"/>
</dbReference>
<dbReference type="InterPro" id="IPR016040">
    <property type="entry name" value="NAD(P)-bd_dom"/>
</dbReference>
<accession>A0ABS0S7F3</accession>
<comment type="caution">
    <text evidence="5">Lacks conserved residue(s) required for the propagation of feature annotation.</text>
</comment>
<evidence type="ECO:0000256" key="5">
    <source>
        <dbReference type="HAMAP-Rule" id="MF_00955"/>
    </source>
</evidence>
<evidence type="ECO:0000313" key="7">
    <source>
        <dbReference type="EMBL" id="MBI1619212.1"/>
    </source>
</evidence>
<dbReference type="Pfam" id="PF16363">
    <property type="entry name" value="GDP_Man_Dehyd"/>
    <property type="match status" value="1"/>
</dbReference>
<dbReference type="GO" id="GO:0008446">
    <property type="term" value="F:GDP-mannose 4,6-dehydratase activity"/>
    <property type="evidence" value="ECO:0007669"/>
    <property type="project" value="UniProtKB-EC"/>
</dbReference>
<dbReference type="InterPro" id="IPR006368">
    <property type="entry name" value="GDP_Man_deHydtase"/>
</dbReference>
<dbReference type="SUPFAM" id="SSF51735">
    <property type="entry name" value="NAD(P)-binding Rossmann-fold domains"/>
    <property type="match status" value="1"/>
</dbReference>
<comment type="catalytic activity">
    <reaction evidence="5">
        <text>GDP-alpha-D-mannose = GDP-4-dehydro-alpha-D-rhamnose + H2O</text>
        <dbReference type="Rhea" id="RHEA:23820"/>
        <dbReference type="ChEBI" id="CHEBI:15377"/>
        <dbReference type="ChEBI" id="CHEBI:57527"/>
        <dbReference type="ChEBI" id="CHEBI:57964"/>
        <dbReference type="EC" id="4.2.1.47"/>
    </reaction>
</comment>
<sequence length="352" mass="39467">MTKTALITGVTGQDGAFLARLLLDKGYIVHGLRRRASTPNTSRVDGILDEFGKDGRFALHYGDMTDATNLIRVIQTCQPVEIYNLAAQSHVHVSFATPEYTANADALGTLRMLEAIRILGLEKTCRFYQASTSELYGDAAEIPQRETTPFRPRSPYAAAKLYAYWTVVNYREAYGLHASNGILFNHESPLREETFVSRKITRAAAAISLRQQDRLRLGNLNAQRDWGHARDYVHGMWQMLQQDEPGDYVLATGVAASVRDFATLAFAEAGIDLEWDGEGVEEKAFDRSSGACRIDIDPGYFRPTEVDIVVGDASKARQQLGWSHRICLQELIREMVREDIAMLNHQPVRLEI</sequence>
<evidence type="ECO:0000313" key="8">
    <source>
        <dbReference type="Proteomes" id="UP000601789"/>
    </source>
</evidence>
<name>A0ABS0S7F3_9HYPH</name>
<evidence type="ECO:0000256" key="2">
    <source>
        <dbReference type="ARBA" id="ARBA00009263"/>
    </source>
</evidence>
<dbReference type="CDD" id="cd05260">
    <property type="entry name" value="GDP_MD_SDR_e"/>
    <property type="match status" value="1"/>
</dbReference>
<dbReference type="Proteomes" id="UP000601789">
    <property type="component" value="Unassembled WGS sequence"/>
</dbReference>
<feature type="domain" description="NAD(P)-binding" evidence="6">
    <location>
        <begin position="6"/>
        <end position="335"/>
    </location>
</feature>
<dbReference type="PANTHER" id="PTHR43715:SF1">
    <property type="entry name" value="GDP-MANNOSE 4,6 DEHYDRATASE"/>
    <property type="match status" value="1"/>
</dbReference>
<dbReference type="Gene3D" id="3.90.25.10">
    <property type="entry name" value="UDP-galactose 4-epimerase, domain 1"/>
    <property type="match status" value="1"/>
</dbReference>
<dbReference type="EC" id="4.2.1.47" evidence="3 5"/>
<comment type="cofactor">
    <cofactor evidence="1 5">
        <name>NADP(+)</name>
        <dbReference type="ChEBI" id="CHEBI:58349"/>
    </cofactor>
</comment>
<dbReference type="NCBIfam" id="TIGR01472">
    <property type="entry name" value="gmd"/>
    <property type="match status" value="1"/>
</dbReference>
<keyword evidence="5" id="KW-0521">NADP</keyword>
<keyword evidence="4 5" id="KW-0456">Lyase</keyword>
<proteinExistence type="inferred from homology"/>
<comment type="function">
    <text evidence="5">Catalyzes the conversion of GDP-D-mannose to GDP-4-dehydro-6-deoxy-D-mannose.</text>
</comment>
<dbReference type="Gene3D" id="3.40.50.720">
    <property type="entry name" value="NAD(P)-binding Rossmann-like Domain"/>
    <property type="match status" value="1"/>
</dbReference>
<dbReference type="InterPro" id="IPR036291">
    <property type="entry name" value="NAD(P)-bd_dom_sf"/>
</dbReference>
<evidence type="ECO:0000256" key="4">
    <source>
        <dbReference type="ARBA" id="ARBA00023239"/>
    </source>
</evidence>
<dbReference type="HAMAP" id="MF_00955">
    <property type="entry name" value="GDP_Man_dehydratase"/>
    <property type="match status" value="1"/>
</dbReference>
<reference evidence="7 8" key="1">
    <citation type="submission" date="2020-10" db="EMBL/GenBank/DDBJ databases">
        <title>Aquamicrobium zhengzhouensis sp. nov., a exopolysaccharide producing bacterium isolated from farmland soil.</title>
        <authorList>
            <person name="Wang X."/>
        </authorList>
    </citation>
    <scope>NUCLEOTIDE SEQUENCE [LARGE SCALE GENOMIC DNA]</scope>
    <source>
        <strain evidence="8">cd-1</strain>
    </source>
</reference>
<protein>
    <recommendedName>
        <fullName evidence="3 5">GDP-mannose 4,6-dehydratase</fullName>
        <ecNumber evidence="3 5">4.2.1.47</ecNumber>
    </recommendedName>
    <alternativeName>
        <fullName evidence="5">GDP-D-mannose dehydratase</fullName>
    </alternativeName>
</protein>
<keyword evidence="8" id="KW-1185">Reference proteome</keyword>